<reference evidence="2 3" key="2">
    <citation type="journal article" date="2012" name="PLoS Pathog.">
        <title>Diverse lifestyles and strategies of plant pathogenesis encoded in the genomes of eighteen Dothideomycetes fungi.</title>
        <authorList>
            <person name="Ohm R.A."/>
            <person name="Feau N."/>
            <person name="Henrissat B."/>
            <person name="Schoch C.L."/>
            <person name="Horwitz B.A."/>
            <person name="Barry K.W."/>
            <person name="Condon B.J."/>
            <person name="Copeland A.C."/>
            <person name="Dhillon B."/>
            <person name="Glaser F."/>
            <person name="Hesse C.N."/>
            <person name="Kosti I."/>
            <person name="LaButti K."/>
            <person name="Lindquist E.A."/>
            <person name="Lucas S."/>
            <person name="Salamov A.A."/>
            <person name="Bradshaw R.E."/>
            <person name="Ciuffetti L."/>
            <person name="Hamelin R.C."/>
            <person name="Kema G.H.J."/>
            <person name="Lawrence C."/>
            <person name="Scott J.A."/>
            <person name="Spatafora J.W."/>
            <person name="Turgeon B.G."/>
            <person name="de Wit P.J.G.M."/>
            <person name="Zhong S."/>
            <person name="Goodwin S.B."/>
            <person name="Grigoriev I.V."/>
        </authorList>
    </citation>
    <scope>NUCLEOTIDE SEQUENCE [LARGE SCALE GENOMIC DNA]</scope>
    <source>
        <strain evidence="3">NZE10 / CBS 128990</strain>
    </source>
</reference>
<dbReference type="SUPFAM" id="SSF53098">
    <property type="entry name" value="Ribonuclease H-like"/>
    <property type="match status" value="1"/>
</dbReference>
<dbReference type="Pfam" id="PF21762">
    <property type="entry name" value="DEDDh_C"/>
    <property type="match status" value="1"/>
</dbReference>
<evidence type="ECO:0000259" key="1">
    <source>
        <dbReference type="Pfam" id="PF21762"/>
    </source>
</evidence>
<dbReference type="PANTHER" id="PTHR28083:SF1">
    <property type="entry name" value="GOOD FOR FULL DBP5 ACTIVITY PROTEIN 2"/>
    <property type="match status" value="1"/>
</dbReference>
<reference evidence="3" key="1">
    <citation type="journal article" date="2012" name="PLoS Genet.">
        <title>The genomes of the fungal plant pathogens Cladosporium fulvum and Dothistroma septosporum reveal adaptation to different hosts and lifestyles but also signatures of common ancestry.</title>
        <authorList>
            <person name="de Wit P.J.G.M."/>
            <person name="van der Burgt A."/>
            <person name="Oekmen B."/>
            <person name="Stergiopoulos I."/>
            <person name="Abd-Elsalam K.A."/>
            <person name="Aerts A.L."/>
            <person name="Bahkali A.H."/>
            <person name="Beenen H.G."/>
            <person name="Chettri P."/>
            <person name="Cox M.P."/>
            <person name="Datema E."/>
            <person name="de Vries R.P."/>
            <person name="Dhillon B."/>
            <person name="Ganley A.R."/>
            <person name="Griffiths S.A."/>
            <person name="Guo Y."/>
            <person name="Hamelin R.C."/>
            <person name="Henrissat B."/>
            <person name="Kabir M.S."/>
            <person name="Jashni M.K."/>
            <person name="Kema G."/>
            <person name="Klaubauf S."/>
            <person name="Lapidus A."/>
            <person name="Levasseur A."/>
            <person name="Lindquist E."/>
            <person name="Mehrabi R."/>
            <person name="Ohm R.A."/>
            <person name="Owen T.J."/>
            <person name="Salamov A."/>
            <person name="Schwelm A."/>
            <person name="Schijlen E."/>
            <person name="Sun H."/>
            <person name="van den Burg H.A."/>
            <person name="van Ham R.C.H.J."/>
            <person name="Zhang S."/>
            <person name="Goodwin S.B."/>
            <person name="Grigoriev I.V."/>
            <person name="Collemare J."/>
            <person name="Bradshaw R.E."/>
        </authorList>
    </citation>
    <scope>NUCLEOTIDE SEQUENCE [LARGE SCALE GENOMIC DNA]</scope>
    <source>
        <strain evidence="3">NZE10 / CBS 128990</strain>
    </source>
</reference>
<dbReference type="AlphaFoldDB" id="M2YMJ4"/>
<dbReference type="GO" id="GO:0005634">
    <property type="term" value="C:nucleus"/>
    <property type="evidence" value="ECO:0007669"/>
    <property type="project" value="TreeGrafter"/>
</dbReference>
<dbReference type="Gene3D" id="3.30.420.10">
    <property type="entry name" value="Ribonuclease H-like superfamily/Ribonuclease H"/>
    <property type="match status" value="1"/>
</dbReference>
<dbReference type="InterPro" id="IPR040151">
    <property type="entry name" value="Gfd2/YDR514C-like"/>
</dbReference>
<dbReference type="HOGENOM" id="CLU_808985_0_0_1"/>
<dbReference type="InterPro" id="IPR012337">
    <property type="entry name" value="RNaseH-like_sf"/>
</dbReference>
<dbReference type="Proteomes" id="UP000016933">
    <property type="component" value="Unassembled WGS sequence"/>
</dbReference>
<keyword evidence="3" id="KW-1185">Reference proteome</keyword>
<name>M2YMJ4_DOTSN</name>
<dbReference type="EMBL" id="KB446540">
    <property type="protein sequence ID" value="EME43150.1"/>
    <property type="molecule type" value="Genomic_DNA"/>
</dbReference>
<dbReference type="PANTHER" id="PTHR28083">
    <property type="entry name" value="GOOD FOR FULL DBP5 ACTIVITY PROTEIN 2"/>
    <property type="match status" value="1"/>
</dbReference>
<evidence type="ECO:0000313" key="3">
    <source>
        <dbReference type="Proteomes" id="UP000016933"/>
    </source>
</evidence>
<accession>M2YMJ4</accession>
<protein>
    <recommendedName>
        <fullName evidence="1">Gfd2/YDR514C-like C-terminal domain-containing protein</fullName>
    </recommendedName>
</protein>
<evidence type="ECO:0000313" key="2">
    <source>
        <dbReference type="EMBL" id="EME43150.1"/>
    </source>
</evidence>
<sequence length="343" mass="38594">MDGQITSQTKNSWRQRWFLSDNKERVRAQYHDDFGAYLAAFKPEPNVEPTISDKDVRRQQRRLARAPQIALGNSYHDTADAMIKTLVHRLSSDRTTLSAAPDVVFVCIDLEGDMRCGINELGVATLDTRDLFKAERSTSQCSIETMNYRTFKKSNRKFMHGDTTDLSADLLKSTILDSLIIRDGLKPGQKRDTILIGHSVRSELASFEGLGIALEDLPTKSVLDTYKFCQLTLGHSGTLHKILEHLHVPHEKTLLHCAGNDAHHTLKALVAVLAIQLRARSAESRPGSVLEQLEGIAKKPVVLPRAATKREQGDWERFLGWESGRDWGEDRHADWLFGGLVKF</sequence>
<dbReference type="GO" id="GO:0003676">
    <property type="term" value="F:nucleic acid binding"/>
    <property type="evidence" value="ECO:0007669"/>
    <property type="project" value="InterPro"/>
</dbReference>
<dbReference type="OrthoDB" id="3650839at2759"/>
<organism evidence="2 3">
    <name type="scientific">Dothistroma septosporum (strain NZE10 / CBS 128990)</name>
    <name type="common">Red band needle blight fungus</name>
    <name type="synonym">Mycosphaerella pini</name>
    <dbReference type="NCBI Taxonomy" id="675120"/>
    <lineage>
        <taxon>Eukaryota</taxon>
        <taxon>Fungi</taxon>
        <taxon>Dikarya</taxon>
        <taxon>Ascomycota</taxon>
        <taxon>Pezizomycotina</taxon>
        <taxon>Dothideomycetes</taxon>
        <taxon>Dothideomycetidae</taxon>
        <taxon>Mycosphaerellales</taxon>
        <taxon>Mycosphaerellaceae</taxon>
        <taxon>Dothistroma</taxon>
    </lineage>
</organism>
<feature type="domain" description="Gfd2/YDR514C-like C-terminal" evidence="1">
    <location>
        <begin position="104"/>
        <end position="271"/>
    </location>
</feature>
<proteinExistence type="predicted"/>
<gene>
    <name evidence="2" type="ORF">DOTSEDRAFT_72506</name>
</gene>
<dbReference type="InterPro" id="IPR036397">
    <property type="entry name" value="RNaseH_sf"/>
</dbReference>
<dbReference type="InterPro" id="IPR048519">
    <property type="entry name" value="Gfd2/YDR514C-like_C"/>
</dbReference>
<dbReference type="OMA" id="CSIETMN"/>